<gene>
    <name evidence="1" type="ORF">BC936DRAFT_143549</name>
</gene>
<name>A0A433DDS6_9FUNG</name>
<accession>A0A433DDS6</accession>
<dbReference type="PRINTS" id="PR00081">
    <property type="entry name" value="GDHRDH"/>
</dbReference>
<dbReference type="OrthoDB" id="5399006at2759"/>
<dbReference type="EMBL" id="RBNI01002727">
    <property type="protein sequence ID" value="RUP48968.1"/>
    <property type="molecule type" value="Genomic_DNA"/>
</dbReference>
<dbReference type="Gene3D" id="3.40.50.720">
    <property type="entry name" value="NAD(P)-binding Rossmann-like Domain"/>
    <property type="match status" value="1"/>
</dbReference>
<proteinExistence type="predicted"/>
<reference evidence="1 2" key="1">
    <citation type="journal article" date="2018" name="New Phytol.">
        <title>Phylogenomics of Endogonaceae and evolution of mycorrhizas within Mucoromycota.</title>
        <authorList>
            <person name="Chang Y."/>
            <person name="Desiro A."/>
            <person name="Na H."/>
            <person name="Sandor L."/>
            <person name="Lipzen A."/>
            <person name="Clum A."/>
            <person name="Barry K."/>
            <person name="Grigoriev I.V."/>
            <person name="Martin F.M."/>
            <person name="Stajich J.E."/>
            <person name="Smith M.E."/>
            <person name="Bonito G."/>
            <person name="Spatafora J.W."/>
        </authorList>
    </citation>
    <scope>NUCLEOTIDE SEQUENCE [LARGE SCALE GENOMIC DNA]</scope>
    <source>
        <strain evidence="1 2">GMNB39</strain>
    </source>
</reference>
<keyword evidence="2" id="KW-1185">Reference proteome</keyword>
<evidence type="ECO:0000313" key="2">
    <source>
        <dbReference type="Proteomes" id="UP000268093"/>
    </source>
</evidence>
<dbReference type="Pfam" id="PF13561">
    <property type="entry name" value="adh_short_C2"/>
    <property type="match status" value="1"/>
</dbReference>
<organism evidence="1 2">
    <name type="scientific">Jimgerdemannia flammicorona</name>
    <dbReference type="NCBI Taxonomy" id="994334"/>
    <lineage>
        <taxon>Eukaryota</taxon>
        <taxon>Fungi</taxon>
        <taxon>Fungi incertae sedis</taxon>
        <taxon>Mucoromycota</taxon>
        <taxon>Mucoromycotina</taxon>
        <taxon>Endogonomycetes</taxon>
        <taxon>Endogonales</taxon>
        <taxon>Endogonaceae</taxon>
        <taxon>Jimgerdemannia</taxon>
    </lineage>
</organism>
<protein>
    <submittedName>
        <fullName evidence="1">Putative short chain dehydrogenase</fullName>
    </submittedName>
</protein>
<dbReference type="Proteomes" id="UP000268093">
    <property type="component" value="Unassembled WGS sequence"/>
</dbReference>
<sequence length="304" mass="32732">MQNSVSKGLAVIVGVGPGVGAALARKFSSKYTVALFARNSSMYIRGTISGSLAEVQKGARVEGEFILSVGLSYLDTLNSEIEQTGGKVSPPFYFIGSFSRTLSRLIYQPSAASPQAASFPCDVGSEESVKSAFAALKTQFSDTPIELAVYNASVYVRGNILEMEASEFESAWKVICMGAFLVSKEVVPGMLERKRGTLIFTGATASLRGSAKFAPFAVGKFGLRALSQSLAREFGPQGVHVAHVIVDGAIDTPRIRGMAATFNKNPETEMLNPDRIADAYSYLHEQHPSTWTHELDLRPAVEKF</sequence>
<dbReference type="InterPro" id="IPR036291">
    <property type="entry name" value="NAD(P)-bd_dom_sf"/>
</dbReference>
<evidence type="ECO:0000313" key="1">
    <source>
        <dbReference type="EMBL" id="RUP48968.1"/>
    </source>
</evidence>
<comment type="caution">
    <text evidence="1">The sequence shown here is derived from an EMBL/GenBank/DDBJ whole genome shotgun (WGS) entry which is preliminary data.</text>
</comment>
<dbReference type="PANTHER" id="PTHR43431:SF7">
    <property type="entry name" value="OXIDOREDUCTASE, SHORT CHAIN DEHYDROGENASE_REDUCTASE FAMILY (AFU_ORTHOLOGUE AFUA_5G14000)"/>
    <property type="match status" value="1"/>
</dbReference>
<dbReference type="PANTHER" id="PTHR43431">
    <property type="entry name" value="OXIDOREDUCTASE, SHORT CHAIN DEHYDROGENASE/REDUCTASE FAMILY (AFU_ORTHOLOGUE AFUA_5G14000)"/>
    <property type="match status" value="1"/>
</dbReference>
<dbReference type="InterPro" id="IPR002347">
    <property type="entry name" value="SDR_fam"/>
</dbReference>
<dbReference type="AlphaFoldDB" id="A0A433DDS6"/>
<dbReference type="SUPFAM" id="SSF51735">
    <property type="entry name" value="NAD(P)-binding Rossmann-fold domains"/>
    <property type="match status" value="1"/>
</dbReference>